<evidence type="ECO:0000256" key="4">
    <source>
        <dbReference type="ARBA" id="ARBA00022452"/>
    </source>
</evidence>
<evidence type="ECO:0000256" key="3">
    <source>
        <dbReference type="ARBA" id="ARBA00022448"/>
    </source>
</evidence>
<evidence type="ECO:0000313" key="9">
    <source>
        <dbReference type="Proteomes" id="UP000524404"/>
    </source>
</evidence>
<organism evidence="8 9">
    <name type="scientific">Arcicella rosea</name>
    <dbReference type="NCBI Taxonomy" id="502909"/>
    <lineage>
        <taxon>Bacteria</taxon>
        <taxon>Pseudomonadati</taxon>
        <taxon>Bacteroidota</taxon>
        <taxon>Cytophagia</taxon>
        <taxon>Cytophagales</taxon>
        <taxon>Flectobacillaceae</taxon>
        <taxon>Arcicella</taxon>
    </lineage>
</organism>
<dbReference type="PANTHER" id="PTHR30026:SF20">
    <property type="entry name" value="OUTER MEMBRANE PROTEIN TOLC"/>
    <property type="match status" value="1"/>
</dbReference>
<evidence type="ECO:0000256" key="2">
    <source>
        <dbReference type="ARBA" id="ARBA00007613"/>
    </source>
</evidence>
<keyword evidence="5" id="KW-0812">Transmembrane</keyword>
<evidence type="ECO:0000256" key="7">
    <source>
        <dbReference type="ARBA" id="ARBA00023237"/>
    </source>
</evidence>
<dbReference type="AlphaFoldDB" id="A0A841EP23"/>
<dbReference type="RefSeq" id="WP_184131570.1">
    <property type="nucleotide sequence ID" value="NZ_JACHKT010000006.1"/>
</dbReference>
<dbReference type="GO" id="GO:0015288">
    <property type="term" value="F:porin activity"/>
    <property type="evidence" value="ECO:0007669"/>
    <property type="project" value="TreeGrafter"/>
</dbReference>
<dbReference type="SUPFAM" id="SSF56954">
    <property type="entry name" value="Outer membrane efflux proteins (OEP)"/>
    <property type="match status" value="1"/>
</dbReference>
<keyword evidence="9" id="KW-1185">Reference proteome</keyword>
<evidence type="ECO:0000313" key="8">
    <source>
        <dbReference type="EMBL" id="MBB6002478.1"/>
    </source>
</evidence>
<keyword evidence="6" id="KW-0472">Membrane</keyword>
<dbReference type="EMBL" id="JACHKT010000006">
    <property type="protein sequence ID" value="MBB6002478.1"/>
    <property type="molecule type" value="Genomic_DNA"/>
</dbReference>
<dbReference type="GO" id="GO:0009279">
    <property type="term" value="C:cell outer membrane"/>
    <property type="evidence" value="ECO:0007669"/>
    <property type="project" value="UniProtKB-SubCell"/>
</dbReference>
<dbReference type="Gene3D" id="1.20.1600.10">
    <property type="entry name" value="Outer membrane efflux proteins (OEP)"/>
    <property type="match status" value="1"/>
</dbReference>
<dbReference type="InterPro" id="IPR003423">
    <property type="entry name" value="OMP_efflux"/>
</dbReference>
<reference evidence="8 9" key="1">
    <citation type="submission" date="2020-08" db="EMBL/GenBank/DDBJ databases">
        <title>Functional genomics of gut bacteria from endangered species of beetles.</title>
        <authorList>
            <person name="Carlos-Shanley C."/>
        </authorList>
    </citation>
    <scope>NUCLEOTIDE SEQUENCE [LARGE SCALE GENOMIC DNA]</scope>
    <source>
        <strain evidence="8 9">S00070</strain>
    </source>
</reference>
<protein>
    <submittedName>
        <fullName evidence="8">Outer membrane protein TolC</fullName>
    </submittedName>
</protein>
<evidence type="ECO:0000256" key="6">
    <source>
        <dbReference type="ARBA" id="ARBA00023136"/>
    </source>
</evidence>
<dbReference type="InterPro" id="IPR051906">
    <property type="entry name" value="TolC-like"/>
</dbReference>
<proteinExistence type="inferred from homology"/>
<dbReference type="GO" id="GO:1990281">
    <property type="term" value="C:efflux pump complex"/>
    <property type="evidence" value="ECO:0007669"/>
    <property type="project" value="TreeGrafter"/>
</dbReference>
<accession>A0A841EP23</accession>
<keyword evidence="7" id="KW-0998">Cell outer membrane</keyword>
<name>A0A841EP23_9BACT</name>
<keyword evidence="4" id="KW-1134">Transmembrane beta strand</keyword>
<dbReference type="PANTHER" id="PTHR30026">
    <property type="entry name" value="OUTER MEMBRANE PROTEIN TOLC"/>
    <property type="match status" value="1"/>
</dbReference>
<comment type="subcellular location">
    <subcellularLocation>
        <location evidence="1">Cell outer membrane</location>
    </subcellularLocation>
</comment>
<sequence length="427" mass="47227">MNFIKYWKVLTVTIIAGMSLPCDGQNVTLTLQECRQLAVTQNKKIKAVQSQIAAAKIANETAGLNNRPSFDASIMGLHVGKPLDQLLPSAQLNGSVSATQPIYTGGKIKLGQAATSKAIEITEEQKTMTEVDVLFEAENAYWQIVQVKDKIVLANKYKEMLQQLHAELENAVNAGLTYKNDLLRVEVNMNEADLNIAKANDGLVLAKLNLAQIIGQSNHTDFDIKDSVDGNFSAMATQSFDGIADNRPEINLLKKAIEIEQIQTKLIKADLKPQIGFSLSGFSSVGKKINFSNGENSMTSYYGLLNVSIPIFDWGKNAKKVKEQTLHIQAKQWELEGTKELINLQAQSAWLQINQSVKKINLTGHSMKQAEENLRLANDRYKAGTITGKDVLEAQVIWQQAYSSNIDAKVEYKVNIANYKKAVGELR</sequence>
<comment type="caution">
    <text evidence="8">The sequence shown here is derived from an EMBL/GenBank/DDBJ whole genome shotgun (WGS) entry which is preliminary data.</text>
</comment>
<evidence type="ECO:0000256" key="5">
    <source>
        <dbReference type="ARBA" id="ARBA00022692"/>
    </source>
</evidence>
<evidence type="ECO:0000256" key="1">
    <source>
        <dbReference type="ARBA" id="ARBA00004442"/>
    </source>
</evidence>
<dbReference type="Proteomes" id="UP000524404">
    <property type="component" value="Unassembled WGS sequence"/>
</dbReference>
<dbReference type="GO" id="GO:0015562">
    <property type="term" value="F:efflux transmembrane transporter activity"/>
    <property type="evidence" value="ECO:0007669"/>
    <property type="project" value="InterPro"/>
</dbReference>
<comment type="similarity">
    <text evidence="2">Belongs to the outer membrane factor (OMF) (TC 1.B.17) family.</text>
</comment>
<dbReference type="Pfam" id="PF02321">
    <property type="entry name" value="OEP"/>
    <property type="match status" value="2"/>
</dbReference>
<gene>
    <name evidence="8" type="ORF">HNP25_001130</name>
</gene>
<keyword evidence="3" id="KW-0813">Transport</keyword>